<keyword evidence="3" id="KW-1185">Reference proteome</keyword>
<organism evidence="2 3">
    <name type="scientific">Nitrososphaera gargensis (strain Ga9.2)</name>
    <dbReference type="NCBI Taxonomy" id="1237085"/>
    <lineage>
        <taxon>Archaea</taxon>
        <taxon>Nitrososphaerota</taxon>
        <taxon>Nitrososphaeria</taxon>
        <taxon>Nitrososphaerales</taxon>
        <taxon>Nitrososphaeraceae</taxon>
        <taxon>Nitrososphaera</taxon>
    </lineage>
</organism>
<dbReference type="InParanoid" id="K0IIL3"/>
<evidence type="ECO:0000313" key="2">
    <source>
        <dbReference type="EMBL" id="AFU58903.1"/>
    </source>
</evidence>
<feature type="transmembrane region" description="Helical" evidence="1">
    <location>
        <begin position="22"/>
        <end position="47"/>
    </location>
</feature>
<evidence type="ECO:0000313" key="3">
    <source>
        <dbReference type="Proteomes" id="UP000008037"/>
    </source>
</evidence>
<dbReference type="Proteomes" id="UP000008037">
    <property type="component" value="Chromosome"/>
</dbReference>
<dbReference type="RefSeq" id="WP_015019439.1">
    <property type="nucleotide sequence ID" value="NC_018719.1"/>
</dbReference>
<dbReference type="KEGG" id="nga:Ngar_c19710"/>
<feature type="transmembrane region" description="Helical" evidence="1">
    <location>
        <begin position="156"/>
        <end position="175"/>
    </location>
</feature>
<keyword evidence="1" id="KW-1133">Transmembrane helix</keyword>
<evidence type="ECO:0000256" key="1">
    <source>
        <dbReference type="SAM" id="Phobius"/>
    </source>
</evidence>
<dbReference type="STRING" id="1237085.Ngar_c19710"/>
<dbReference type="BioCyc" id="CNIT1237085:G1324-1969-MONOMER"/>
<dbReference type="AlphaFoldDB" id="K0IIL3"/>
<feature type="transmembrane region" description="Helical" evidence="1">
    <location>
        <begin position="86"/>
        <end position="104"/>
    </location>
</feature>
<keyword evidence="1" id="KW-0472">Membrane</keyword>
<sequence length="185" mass="20060">MQCVNRHSRFWPILDVLSERRYAAILIVSGLAYGILYMVVVGVVSYVPGLHSVTGPYPIIRFTSLGISAIIAGNVFFFIFYGAIAFLAASSFLVGLNISLMFYARRMTRACRMNRFSKSKGLLGLLPAFFTSFSCCGTGPLTLAIGSAAFSSLSLYSQYMAPMTIAVLVAGTYMMSSKVSKTEGC</sequence>
<dbReference type="EMBL" id="CP002408">
    <property type="protein sequence ID" value="AFU58903.1"/>
    <property type="molecule type" value="Genomic_DNA"/>
</dbReference>
<reference evidence="2 3" key="1">
    <citation type="journal article" date="2012" name="Environ. Microbiol.">
        <title>The genome of the ammonia-oxidizing Candidatus Nitrososphaera gargensis: insights into metabolic versatility and environmental adaptations.</title>
        <authorList>
            <person name="Spang A."/>
            <person name="Poehlein A."/>
            <person name="Offre P."/>
            <person name="Zumbragel S."/>
            <person name="Haider S."/>
            <person name="Rychlik N."/>
            <person name="Nowka B."/>
            <person name="Schmeisser C."/>
            <person name="Lebedeva E.V."/>
            <person name="Rattei T."/>
            <person name="Bohm C."/>
            <person name="Schmid M."/>
            <person name="Galushko A."/>
            <person name="Hatzenpichler R."/>
            <person name="Weinmaier T."/>
            <person name="Daniel R."/>
            <person name="Schleper C."/>
            <person name="Spieck E."/>
            <person name="Streit W."/>
            <person name="Wagner M."/>
        </authorList>
    </citation>
    <scope>NUCLEOTIDE SEQUENCE [LARGE SCALE GENOMIC DNA]</scope>
    <source>
        <strain evidence="3">Ga9.2</strain>
    </source>
</reference>
<proteinExistence type="predicted"/>
<dbReference type="GeneID" id="13795834"/>
<accession>K0IIL3</accession>
<keyword evidence="1" id="KW-0812">Transmembrane</keyword>
<protein>
    <submittedName>
        <fullName evidence="2">Uncharacterized protein</fullName>
    </submittedName>
</protein>
<dbReference type="HOGENOM" id="CLU_1458237_0_0_2"/>
<gene>
    <name evidence="2" type="ordered locus">Ngar_c19710</name>
</gene>
<name>K0IIL3_NITGG</name>
<feature type="transmembrane region" description="Helical" evidence="1">
    <location>
        <begin position="125"/>
        <end position="150"/>
    </location>
</feature>